<evidence type="ECO:0008006" key="3">
    <source>
        <dbReference type="Google" id="ProtNLM"/>
    </source>
</evidence>
<dbReference type="InParanoid" id="W3WSS6"/>
<accession>W3WSS6</accession>
<evidence type="ECO:0000313" key="1">
    <source>
        <dbReference type="EMBL" id="ETS76202.1"/>
    </source>
</evidence>
<dbReference type="EMBL" id="KI912117">
    <property type="protein sequence ID" value="ETS76202.1"/>
    <property type="molecule type" value="Genomic_DNA"/>
</dbReference>
<dbReference type="OrthoDB" id="1577640at2759"/>
<dbReference type="OMA" id="ANCAGAI"/>
<dbReference type="AlphaFoldDB" id="W3WSS6"/>
<dbReference type="HOGENOM" id="CLU_112108_1_0_1"/>
<proteinExistence type="predicted"/>
<name>W3WSS6_PESFW</name>
<dbReference type="RefSeq" id="XP_007838361.1">
    <property type="nucleotide sequence ID" value="XM_007840170.1"/>
</dbReference>
<dbReference type="Proteomes" id="UP000030651">
    <property type="component" value="Unassembled WGS sequence"/>
</dbReference>
<evidence type="ECO:0000313" key="2">
    <source>
        <dbReference type="Proteomes" id="UP000030651"/>
    </source>
</evidence>
<protein>
    <recommendedName>
        <fullName evidence="3">Fungal N-terminal domain-containing protein</fullName>
    </recommendedName>
</protein>
<gene>
    <name evidence="1" type="ORF">PFICI_11589</name>
</gene>
<dbReference type="KEGG" id="pfy:PFICI_11589"/>
<sequence>MAAEGLGLAASVAGLVSLGLQITGGIVQYLDALDRREDDLAHARQQNQTLTTTLSALETVSAGLQNQHLVFTDTLVQDIQRCKQALSDAERLRIELTDGNNATWTTRLRNTNKKLTYKFQESKLQQLSQRLQQTNEVLQLTLNGLQVYV</sequence>
<organism evidence="1 2">
    <name type="scientific">Pestalotiopsis fici (strain W106-1 / CGMCC3.15140)</name>
    <dbReference type="NCBI Taxonomy" id="1229662"/>
    <lineage>
        <taxon>Eukaryota</taxon>
        <taxon>Fungi</taxon>
        <taxon>Dikarya</taxon>
        <taxon>Ascomycota</taxon>
        <taxon>Pezizomycotina</taxon>
        <taxon>Sordariomycetes</taxon>
        <taxon>Xylariomycetidae</taxon>
        <taxon>Amphisphaeriales</taxon>
        <taxon>Sporocadaceae</taxon>
        <taxon>Pestalotiopsis</taxon>
    </lineage>
</organism>
<reference evidence="2" key="1">
    <citation type="journal article" date="2015" name="BMC Genomics">
        <title>Genomic and transcriptomic analysis of the endophytic fungus Pestalotiopsis fici reveals its lifestyle and high potential for synthesis of natural products.</title>
        <authorList>
            <person name="Wang X."/>
            <person name="Zhang X."/>
            <person name="Liu L."/>
            <person name="Xiang M."/>
            <person name="Wang W."/>
            <person name="Sun X."/>
            <person name="Che Y."/>
            <person name="Guo L."/>
            <person name="Liu G."/>
            <person name="Guo L."/>
            <person name="Wang C."/>
            <person name="Yin W.B."/>
            <person name="Stadler M."/>
            <person name="Zhang X."/>
            <person name="Liu X."/>
        </authorList>
    </citation>
    <scope>NUCLEOTIDE SEQUENCE [LARGE SCALE GENOMIC DNA]</scope>
    <source>
        <strain evidence="2">W106-1 / CGMCC3.15140</strain>
    </source>
</reference>
<dbReference type="GeneID" id="19276602"/>
<keyword evidence="2" id="KW-1185">Reference proteome</keyword>